<evidence type="ECO:0000313" key="2">
    <source>
        <dbReference type="Proteomes" id="UP000799755"/>
    </source>
</evidence>
<keyword evidence="2" id="KW-1185">Reference proteome</keyword>
<name>A0ACB6QM51_9PLEO</name>
<reference evidence="1" key="1">
    <citation type="journal article" date="2020" name="Stud. Mycol.">
        <title>101 Dothideomycetes genomes: a test case for predicting lifestyles and emergence of pathogens.</title>
        <authorList>
            <person name="Haridas S."/>
            <person name="Albert R."/>
            <person name="Binder M."/>
            <person name="Bloem J."/>
            <person name="Labutti K."/>
            <person name="Salamov A."/>
            <person name="Andreopoulos B."/>
            <person name="Baker S."/>
            <person name="Barry K."/>
            <person name="Bills G."/>
            <person name="Bluhm B."/>
            <person name="Cannon C."/>
            <person name="Castanera R."/>
            <person name="Culley D."/>
            <person name="Daum C."/>
            <person name="Ezra D."/>
            <person name="Gonzalez J."/>
            <person name="Henrissat B."/>
            <person name="Kuo A."/>
            <person name="Liang C."/>
            <person name="Lipzen A."/>
            <person name="Lutzoni F."/>
            <person name="Magnuson J."/>
            <person name="Mondo S."/>
            <person name="Nolan M."/>
            <person name="Ohm R."/>
            <person name="Pangilinan J."/>
            <person name="Park H.-J."/>
            <person name="Ramirez L."/>
            <person name="Alfaro M."/>
            <person name="Sun H."/>
            <person name="Tritt A."/>
            <person name="Yoshinaga Y."/>
            <person name="Zwiers L.-H."/>
            <person name="Turgeon B."/>
            <person name="Goodwin S."/>
            <person name="Spatafora J."/>
            <person name="Crous P."/>
            <person name="Grigoriev I."/>
        </authorList>
    </citation>
    <scope>NUCLEOTIDE SEQUENCE</scope>
    <source>
        <strain evidence="1">ATCC 200398</strain>
    </source>
</reference>
<organism evidence="1 2">
    <name type="scientific">Lindgomyces ingoldianus</name>
    <dbReference type="NCBI Taxonomy" id="673940"/>
    <lineage>
        <taxon>Eukaryota</taxon>
        <taxon>Fungi</taxon>
        <taxon>Dikarya</taxon>
        <taxon>Ascomycota</taxon>
        <taxon>Pezizomycotina</taxon>
        <taxon>Dothideomycetes</taxon>
        <taxon>Pleosporomycetidae</taxon>
        <taxon>Pleosporales</taxon>
        <taxon>Lindgomycetaceae</taxon>
        <taxon>Lindgomyces</taxon>
    </lineage>
</organism>
<proteinExistence type="predicted"/>
<dbReference type="EMBL" id="MU003518">
    <property type="protein sequence ID" value="KAF2468018.1"/>
    <property type="molecule type" value="Genomic_DNA"/>
</dbReference>
<protein>
    <submittedName>
        <fullName evidence="1">Uncharacterized protein</fullName>
    </submittedName>
</protein>
<dbReference type="Proteomes" id="UP000799755">
    <property type="component" value="Unassembled WGS sequence"/>
</dbReference>
<comment type="caution">
    <text evidence="1">The sequence shown here is derived from an EMBL/GenBank/DDBJ whole genome shotgun (WGS) entry which is preliminary data.</text>
</comment>
<gene>
    <name evidence="1" type="ORF">BDR25DRAFT_335773</name>
</gene>
<evidence type="ECO:0000313" key="1">
    <source>
        <dbReference type="EMBL" id="KAF2468018.1"/>
    </source>
</evidence>
<accession>A0ACB6QM51</accession>
<sequence>MSITFNNICTLLESVERVSTLHPRLPPGREKSSIRQIICNWFADHRETIDHPSTNGGAMLSALLPHRRKDRVYGLQQPLLSKKITKLVNFNHGQRLLFDRWKERSHGDLGACTEKAMKPWDGTFSNKQPVSIEKVDQLLVQLAAKYRFSDPAIRKQRDWSVSTDTVLKNILIKLESYEAKWLVRLILRNYCTIELDEELVIKQFHFLLPSLLLFQNDFDAALSLLRRDLHAFPSIPEAHMEESFRIEAAKQLKAVVGIKVGRPTFHKAWSFKNCFQLVGNRAWAADIKYDGEYCETHVDLESSPNDIQIFSKNGKDATSDRQKLHGTIRQALRIGETDCMFKKKCIVLGELVIYSDKEQRILDFSSIRKHVSRSGSFIGNAQDSLPHEWEHLMIVFFDVLLLDDKPVMRDCLQKRRDILRKLIRSIPGRAMRSEWCLVDFKSDEGVADLKDFFARTLANRQEGLVLKPLHSPYFPLLSDTGERQPGYFIKLKRDYLSDMGGERDLGDFAVVGASYDAQVAAKTKVKPLHWTHYYIGCLVNKNAVQNSGAKRQFKIVAVISLDKCIPKPELQYLNRHCQLHSTPLRCDDGIEQFEIKHSYSSSTRMAVAFKEPFVAEILGSGYEKAQNETFEMLRHPRIKKIHHDRTWEDTVTMEDLQRMAEEKWEVPDTDKLVGHARDVALLVEKYARGMSASQSSISGYQTTQETTQQSPPWTVQVPLRTPPDNAIVQLTQPTWAMASTSQFPGSMQGAGVKSSRELRVLVREDTVERIKSTPPQPRQPLKLPLSAPPKSPLVDASPALKKRSHNTAAVSPPPTKRRKIPSPFKDSGMNRNQGTFECDSQEKTIHIYVEEGWNIQVHSRR</sequence>